<evidence type="ECO:0000313" key="3">
    <source>
        <dbReference type="Proteomes" id="UP001139193"/>
    </source>
</evidence>
<dbReference type="EMBL" id="JALBGC010000005">
    <property type="protein sequence ID" value="MCI1189590.1"/>
    <property type="molecule type" value="Genomic_DNA"/>
</dbReference>
<gene>
    <name evidence="2" type="ORF">MON38_19375</name>
</gene>
<dbReference type="RefSeq" id="WP_241937813.1">
    <property type="nucleotide sequence ID" value="NZ_JALBGC010000005.1"/>
</dbReference>
<name>A0A9X1VM78_9BACT</name>
<accession>A0A9X1VM78</accession>
<keyword evidence="3" id="KW-1185">Reference proteome</keyword>
<evidence type="ECO:0000313" key="2">
    <source>
        <dbReference type="EMBL" id="MCI1189590.1"/>
    </source>
</evidence>
<sequence>MKHAYTWARPLLAALFFFSCFGARAQQAWRPFRPGLIYTYAATPVTSSSEHYTLRVDSAYIAANGDSVYAFNRRLRDKAATTGRAGFARSKNNLFGATLRWNPNQAGYTLEALAQTDVQLAVSLTLFPRAAVGSTWNASSQPLQTATLVSRSWQTISPGVQDTVAVINIANSGIVTPLRLSRRYGLLAGPKWLGGATGGQLEQAVLPARFEQSIYNPRAFFDVQPGDEFGYFRDDVVAPVSCTDSRTLRRVIGRRITADSIIITYQEQRRYQNYGFGSCGPAQTIIYPIEVKRWAVAQAGNQWQPNASPVQPAALRLLTGEYRIIGSSSYPYMLAGLPIAANSGGCRQAAGTARSISYVPYYPQTGPGNSNSYERGIDYLAWGISFDAGLTSVVEQDYVQSYSRTTVNGVTTTCGNPQTFVSLLPTRAAQAAAVATLHPNPAAEVATLTLAQVARPGTTLHLTDALGRTVWSAPVAAGQTALAVPLAGQPSGLYLLHLNGPDGTAVSWKLNHE</sequence>
<dbReference type="AlphaFoldDB" id="A0A9X1VM78"/>
<dbReference type="NCBIfam" id="TIGR04183">
    <property type="entry name" value="Por_Secre_tail"/>
    <property type="match status" value="1"/>
</dbReference>
<organism evidence="2 3">
    <name type="scientific">Hymenobacter cyanobacteriorum</name>
    <dbReference type="NCBI Taxonomy" id="2926463"/>
    <lineage>
        <taxon>Bacteria</taxon>
        <taxon>Pseudomonadati</taxon>
        <taxon>Bacteroidota</taxon>
        <taxon>Cytophagia</taxon>
        <taxon>Cytophagales</taxon>
        <taxon>Hymenobacteraceae</taxon>
        <taxon>Hymenobacter</taxon>
    </lineage>
</organism>
<evidence type="ECO:0000256" key="1">
    <source>
        <dbReference type="SAM" id="SignalP"/>
    </source>
</evidence>
<feature type="chain" id="PRO_5040828381" evidence="1">
    <location>
        <begin position="26"/>
        <end position="513"/>
    </location>
</feature>
<dbReference type="PROSITE" id="PS51257">
    <property type="entry name" value="PROKAR_LIPOPROTEIN"/>
    <property type="match status" value="1"/>
</dbReference>
<reference evidence="2" key="1">
    <citation type="submission" date="2022-03" db="EMBL/GenBank/DDBJ databases">
        <title>Bacterial whole genome sequence for Hymenobacter sp. DH14.</title>
        <authorList>
            <person name="Le V."/>
        </authorList>
    </citation>
    <scope>NUCLEOTIDE SEQUENCE</scope>
    <source>
        <strain evidence="2">DH14</strain>
    </source>
</reference>
<protein>
    <submittedName>
        <fullName evidence="2">T9SS type A sorting domain-containing protein</fullName>
    </submittedName>
</protein>
<keyword evidence="1" id="KW-0732">Signal</keyword>
<comment type="caution">
    <text evidence="2">The sequence shown here is derived from an EMBL/GenBank/DDBJ whole genome shotgun (WGS) entry which is preliminary data.</text>
</comment>
<dbReference type="Proteomes" id="UP001139193">
    <property type="component" value="Unassembled WGS sequence"/>
</dbReference>
<dbReference type="InterPro" id="IPR026444">
    <property type="entry name" value="Secre_tail"/>
</dbReference>
<proteinExistence type="predicted"/>
<feature type="signal peptide" evidence="1">
    <location>
        <begin position="1"/>
        <end position="25"/>
    </location>
</feature>